<keyword evidence="2" id="KW-1185">Reference proteome</keyword>
<dbReference type="EMBL" id="CM042017">
    <property type="protein sequence ID" value="KAI3689590.1"/>
    <property type="molecule type" value="Genomic_DNA"/>
</dbReference>
<organism evidence="1 2">
    <name type="scientific">Cichorium intybus</name>
    <name type="common">Chicory</name>
    <dbReference type="NCBI Taxonomy" id="13427"/>
    <lineage>
        <taxon>Eukaryota</taxon>
        <taxon>Viridiplantae</taxon>
        <taxon>Streptophyta</taxon>
        <taxon>Embryophyta</taxon>
        <taxon>Tracheophyta</taxon>
        <taxon>Spermatophyta</taxon>
        <taxon>Magnoliopsida</taxon>
        <taxon>eudicotyledons</taxon>
        <taxon>Gunneridae</taxon>
        <taxon>Pentapetalae</taxon>
        <taxon>asterids</taxon>
        <taxon>campanulids</taxon>
        <taxon>Asterales</taxon>
        <taxon>Asteraceae</taxon>
        <taxon>Cichorioideae</taxon>
        <taxon>Cichorieae</taxon>
        <taxon>Cichoriinae</taxon>
        <taxon>Cichorium</taxon>
    </lineage>
</organism>
<comment type="caution">
    <text evidence="1">The sequence shown here is derived from an EMBL/GenBank/DDBJ whole genome shotgun (WGS) entry which is preliminary data.</text>
</comment>
<proteinExistence type="predicted"/>
<name>A0ACB8YZZ5_CICIN</name>
<evidence type="ECO:0000313" key="2">
    <source>
        <dbReference type="Proteomes" id="UP001055811"/>
    </source>
</evidence>
<accession>A0ACB8YZZ5</accession>
<gene>
    <name evidence="1" type="ORF">L2E82_47552</name>
</gene>
<reference evidence="2" key="1">
    <citation type="journal article" date="2022" name="Mol. Ecol. Resour.">
        <title>The genomes of chicory, endive, great burdock and yacon provide insights into Asteraceae palaeo-polyploidization history and plant inulin production.</title>
        <authorList>
            <person name="Fan W."/>
            <person name="Wang S."/>
            <person name="Wang H."/>
            <person name="Wang A."/>
            <person name="Jiang F."/>
            <person name="Liu H."/>
            <person name="Zhao H."/>
            <person name="Xu D."/>
            <person name="Zhang Y."/>
        </authorList>
    </citation>
    <scope>NUCLEOTIDE SEQUENCE [LARGE SCALE GENOMIC DNA]</scope>
    <source>
        <strain evidence="2">cv. Punajuju</strain>
    </source>
</reference>
<evidence type="ECO:0000313" key="1">
    <source>
        <dbReference type="EMBL" id="KAI3689590.1"/>
    </source>
</evidence>
<reference evidence="1 2" key="2">
    <citation type="journal article" date="2022" name="Mol. Ecol. Resour.">
        <title>The genomes of chicory, endive, great burdock and yacon provide insights into Asteraceae paleo-polyploidization history and plant inulin production.</title>
        <authorList>
            <person name="Fan W."/>
            <person name="Wang S."/>
            <person name="Wang H."/>
            <person name="Wang A."/>
            <person name="Jiang F."/>
            <person name="Liu H."/>
            <person name="Zhao H."/>
            <person name="Xu D."/>
            <person name="Zhang Y."/>
        </authorList>
    </citation>
    <scope>NUCLEOTIDE SEQUENCE [LARGE SCALE GENOMIC DNA]</scope>
    <source>
        <strain evidence="2">cv. Punajuju</strain>
        <tissue evidence="1">Leaves</tissue>
    </source>
</reference>
<protein>
    <submittedName>
        <fullName evidence="1">Uncharacterized protein</fullName>
    </submittedName>
</protein>
<dbReference type="Proteomes" id="UP001055811">
    <property type="component" value="Linkage Group LG09"/>
</dbReference>
<sequence length="153" mass="17765">MYISQGTVQKLIDRILLDSTSEYGVRDIGKTKYTIIQSPQLYKYHHRRSLINTPVFISILDNRLQLREKFLIRRSFQHYMDYRHLITEEAARESLIAISYGVSEEITYLTETGNENGIKDDTVFTAKIKTMDELRSELISIAAFEPSADHNSD</sequence>